<sequence>MVSTSLDIMRGIWEGPSHSGNMDCSQTEQFSRCSLKHRSLQPCSAMVGGSIMVWAAIMSSCDGSIWCLQDQPFPESLRRWKTTFLNERALNVFDSFCHLWDK</sequence>
<comment type="caution">
    <text evidence="1">The sequence shown here is derived from an EMBL/GenBank/DDBJ whole genome shotgun (WGS) entry which is preliminary data.</text>
</comment>
<gene>
    <name evidence="1" type="ORF">AMECASPLE_017455</name>
</gene>
<organism evidence="1 2">
    <name type="scientific">Ameca splendens</name>
    <dbReference type="NCBI Taxonomy" id="208324"/>
    <lineage>
        <taxon>Eukaryota</taxon>
        <taxon>Metazoa</taxon>
        <taxon>Chordata</taxon>
        <taxon>Craniata</taxon>
        <taxon>Vertebrata</taxon>
        <taxon>Euteleostomi</taxon>
        <taxon>Actinopterygii</taxon>
        <taxon>Neopterygii</taxon>
        <taxon>Teleostei</taxon>
        <taxon>Neoteleostei</taxon>
        <taxon>Acanthomorphata</taxon>
        <taxon>Ovalentaria</taxon>
        <taxon>Atherinomorphae</taxon>
        <taxon>Cyprinodontiformes</taxon>
        <taxon>Goodeidae</taxon>
        <taxon>Ameca</taxon>
    </lineage>
</organism>
<reference evidence="1 2" key="1">
    <citation type="submission" date="2021-06" db="EMBL/GenBank/DDBJ databases">
        <authorList>
            <person name="Palmer J.M."/>
        </authorList>
    </citation>
    <scope>NUCLEOTIDE SEQUENCE [LARGE SCALE GENOMIC DNA]</scope>
    <source>
        <strain evidence="1 2">AS_MEX2019</strain>
        <tissue evidence="1">Muscle</tissue>
    </source>
</reference>
<name>A0ABV0YE30_9TELE</name>
<protein>
    <submittedName>
        <fullName evidence="1">Uncharacterized protein</fullName>
    </submittedName>
</protein>
<evidence type="ECO:0000313" key="2">
    <source>
        <dbReference type="Proteomes" id="UP001469553"/>
    </source>
</evidence>
<evidence type="ECO:0000313" key="1">
    <source>
        <dbReference type="EMBL" id="MEQ2291885.1"/>
    </source>
</evidence>
<proteinExistence type="predicted"/>
<keyword evidence="2" id="KW-1185">Reference proteome</keyword>
<accession>A0ABV0YE30</accession>
<dbReference type="EMBL" id="JAHRIP010029525">
    <property type="protein sequence ID" value="MEQ2291885.1"/>
    <property type="molecule type" value="Genomic_DNA"/>
</dbReference>
<dbReference type="Proteomes" id="UP001469553">
    <property type="component" value="Unassembled WGS sequence"/>
</dbReference>